<feature type="domain" description="Bromodomain associated" evidence="6">
    <location>
        <begin position="32"/>
        <end position="85"/>
    </location>
</feature>
<evidence type="ECO:0000313" key="7">
    <source>
        <dbReference type="EMBL" id="KAI9635553.1"/>
    </source>
</evidence>
<keyword evidence="4" id="KW-0539">Nucleus</keyword>
<evidence type="ECO:0000313" key="8">
    <source>
        <dbReference type="Proteomes" id="UP001164286"/>
    </source>
</evidence>
<accession>A0AA38H890</accession>
<dbReference type="RefSeq" id="XP_052945330.1">
    <property type="nucleotide sequence ID" value="XM_053092851.1"/>
</dbReference>
<evidence type="ECO:0000256" key="3">
    <source>
        <dbReference type="ARBA" id="ARBA00023163"/>
    </source>
</evidence>
<dbReference type="EMBL" id="JAKWFO010000005">
    <property type="protein sequence ID" value="KAI9635553.1"/>
    <property type="molecule type" value="Genomic_DNA"/>
</dbReference>
<keyword evidence="8" id="KW-1185">Reference proteome</keyword>
<dbReference type="Proteomes" id="UP001164286">
    <property type="component" value="Unassembled WGS sequence"/>
</dbReference>
<dbReference type="InterPro" id="IPR009072">
    <property type="entry name" value="Histone-fold"/>
</dbReference>
<feature type="region of interest" description="Disordered" evidence="5">
    <location>
        <begin position="96"/>
        <end position="120"/>
    </location>
</feature>
<reference evidence="7" key="1">
    <citation type="journal article" date="2022" name="G3 (Bethesda)">
        <title>High quality genome of the basidiomycete yeast Dioszegia hungarica PDD-24b-2 isolated from cloud water.</title>
        <authorList>
            <person name="Jarrige D."/>
            <person name="Haridas S."/>
            <person name="Bleykasten-Grosshans C."/>
            <person name="Joly M."/>
            <person name="Nadalig T."/>
            <person name="Sancelme M."/>
            <person name="Vuilleumier S."/>
            <person name="Grigoriev I.V."/>
            <person name="Amato P."/>
            <person name="Bringel F."/>
        </authorList>
    </citation>
    <scope>NUCLEOTIDE SEQUENCE</scope>
    <source>
        <strain evidence="7">PDD-24b-2</strain>
    </source>
</reference>
<dbReference type="InterPro" id="IPR006565">
    <property type="entry name" value="BTP"/>
</dbReference>
<name>A0AA38H890_9TREE</name>
<feature type="compositionally biased region" description="Basic and acidic residues" evidence="5">
    <location>
        <begin position="137"/>
        <end position="155"/>
    </location>
</feature>
<dbReference type="AlphaFoldDB" id="A0AA38H890"/>
<evidence type="ECO:0000256" key="4">
    <source>
        <dbReference type="ARBA" id="ARBA00023242"/>
    </source>
</evidence>
<keyword evidence="3" id="KW-0804">Transcription</keyword>
<evidence type="ECO:0000256" key="5">
    <source>
        <dbReference type="SAM" id="MobiDB-lite"/>
    </source>
</evidence>
<dbReference type="GO" id="GO:0046982">
    <property type="term" value="F:protein heterodimerization activity"/>
    <property type="evidence" value="ECO:0007669"/>
    <property type="project" value="InterPro"/>
</dbReference>
<sequence>MTAPITLSSLDDLSTHLLPSTPAGYLRYLLITTLRRKGFDGAEAGALGEMERLVESHIQRLFETASEYAEHAGRQAPNAVDALVAQDEVMATKKLRRESKRRRTAIRLETAPEPSSRPQRTTLDLLVDFAADQTLDQPRDQVDSDHMDQKPDTESLHSYTTGGGASKGAVRKGEVPSYAFDWAPGLPGTWMYGTPHMNETPRPPDIEPAPKVTSGSMDFVKSTTVVGENIPPELGIVHFLKTGDRSKRRRAGLSASAVGTGIVGPGGEM</sequence>
<feature type="region of interest" description="Disordered" evidence="5">
    <location>
        <begin position="135"/>
        <end position="170"/>
    </location>
</feature>
<dbReference type="Gene3D" id="1.10.20.10">
    <property type="entry name" value="Histone, subunit A"/>
    <property type="match status" value="1"/>
</dbReference>
<keyword evidence="2" id="KW-0805">Transcription regulation</keyword>
<dbReference type="GO" id="GO:0005634">
    <property type="term" value="C:nucleus"/>
    <property type="evidence" value="ECO:0007669"/>
    <property type="project" value="UniProtKB-SubCell"/>
</dbReference>
<feature type="compositionally biased region" description="Basic residues" evidence="5">
    <location>
        <begin position="96"/>
        <end position="105"/>
    </location>
</feature>
<dbReference type="GeneID" id="77732056"/>
<gene>
    <name evidence="7" type="ORF">MKK02DRAFT_44243</name>
</gene>
<evidence type="ECO:0000256" key="2">
    <source>
        <dbReference type="ARBA" id="ARBA00023015"/>
    </source>
</evidence>
<dbReference type="Pfam" id="PF07524">
    <property type="entry name" value="Bromo_TP"/>
    <property type="match status" value="1"/>
</dbReference>
<dbReference type="CDD" id="cd00076">
    <property type="entry name" value="HFD_SF"/>
    <property type="match status" value="1"/>
</dbReference>
<comment type="subcellular location">
    <subcellularLocation>
        <location evidence="1">Nucleus</location>
    </subcellularLocation>
</comment>
<protein>
    <recommendedName>
        <fullName evidence="6">Bromodomain associated domain-containing protein</fullName>
    </recommendedName>
</protein>
<proteinExistence type="predicted"/>
<comment type="caution">
    <text evidence="7">The sequence shown here is derived from an EMBL/GenBank/DDBJ whole genome shotgun (WGS) entry which is preliminary data.</text>
</comment>
<evidence type="ECO:0000259" key="6">
    <source>
        <dbReference type="Pfam" id="PF07524"/>
    </source>
</evidence>
<evidence type="ECO:0000256" key="1">
    <source>
        <dbReference type="ARBA" id="ARBA00004123"/>
    </source>
</evidence>
<organism evidence="7 8">
    <name type="scientific">Dioszegia hungarica</name>
    <dbReference type="NCBI Taxonomy" id="4972"/>
    <lineage>
        <taxon>Eukaryota</taxon>
        <taxon>Fungi</taxon>
        <taxon>Dikarya</taxon>
        <taxon>Basidiomycota</taxon>
        <taxon>Agaricomycotina</taxon>
        <taxon>Tremellomycetes</taxon>
        <taxon>Tremellales</taxon>
        <taxon>Bulleribasidiaceae</taxon>
        <taxon>Dioszegia</taxon>
    </lineage>
</organism>